<proteinExistence type="predicted"/>
<feature type="compositionally biased region" description="Acidic residues" evidence="1">
    <location>
        <begin position="535"/>
        <end position="547"/>
    </location>
</feature>
<dbReference type="EMBL" id="MU860022">
    <property type="protein sequence ID" value="KAK4241434.1"/>
    <property type="molecule type" value="Genomic_DNA"/>
</dbReference>
<evidence type="ECO:0000313" key="2">
    <source>
        <dbReference type="EMBL" id="KAK4241434.1"/>
    </source>
</evidence>
<dbReference type="Proteomes" id="UP001303760">
    <property type="component" value="Unassembled WGS sequence"/>
</dbReference>
<comment type="caution">
    <text evidence="2">The sequence shown here is derived from an EMBL/GenBank/DDBJ whole genome shotgun (WGS) entry which is preliminary data.</text>
</comment>
<keyword evidence="3" id="KW-1185">Reference proteome</keyword>
<reference evidence="2" key="2">
    <citation type="submission" date="2023-05" db="EMBL/GenBank/DDBJ databases">
        <authorList>
            <consortium name="Lawrence Berkeley National Laboratory"/>
            <person name="Steindorff A."/>
            <person name="Hensen N."/>
            <person name="Bonometti L."/>
            <person name="Westerberg I."/>
            <person name="Brannstrom I.O."/>
            <person name="Guillou S."/>
            <person name="Cros-Aarteil S."/>
            <person name="Calhoun S."/>
            <person name="Haridas S."/>
            <person name="Kuo A."/>
            <person name="Mondo S."/>
            <person name="Pangilinan J."/>
            <person name="Riley R."/>
            <person name="Labutti K."/>
            <person name="Andreopoulos B."/>
            <person name="Lipzen A."/>
            <person name="Chen C."/>
            <person name="Yanf M."/>
            <person name="Daum C."/>
            <person name="Ng V."/>
            <person name="Clum A."/>
            <person name="Ohm R."/>
            <person name="Martin F."/>
            <person name="Silar P."/>
            <person name="Natvig D."/>
            <person name="Lalanne C."/>
            <person name="Gautier V."/>
            <person name="Ament-Velasquez S.L."/>
            <person name="Kruys A."/>
            <person name="Hutchinson M.I."/>
            <person name="Powell A.J."/>
            <person name="Barry K."/>
            <person name="Miller A.N."/>
            <person name="Grigoriev I.V."/>
            <person name="Debuchy R."/>
            <person name="Gladieux P."/>
            <person name="Thoren M.H."/>
            <person name="Johannesson H."/>
        </authorList>
    </citation>
    <scope>NUCLEOTIDE SEQUENCE</scope>
    <source>
        <strain evidence="2">CBS 532.94</strain>
    </source>
</reference>
<sequence length="674" mass="75731">MAGRPRRRRASSASSVETGHSHIRYSKESFILKKAVRQGPDNEWPCYVLTDATIYRKDGKALANPLLVNVQGPVVVRGFLEEVHGENLPNLVRSSVKTGYIEIPHSEGYSIGDGPLGLWVWGASGWFEIRPSLKYQPMYFQIQEAINLYYSAFVVYKEKYRRKKTMWSSPQSLDDIFLNYAVRAGDGILRDEVEPLCHKWAEFLIAHFPKEAELNWDLTYFAKWLRDAHPDIEKRIADIANGIVPPQPPPETHTSDESESLHKRGSSLVKRSVEMRDSRSPPPKVSIHGKAKISETPISLPEKYRQHVQSTSVKPSPAPVETSRSTSTETHMAGADDDSPVGRLLGALQEIHNETDIKKTPQSTVHSMLYFKCKIRQYNMAKDVTSYYAKELLPRLGTEWKGTPWYKWLQDAAKRPWVPGEFTKEENIPGMTIRRKKLPPKSGASTNPATQLPPSINIKARTKSELRNESEGESDEDVAAFHAPPQMRTRRSGKAASLRLVSSGKKRPHSDMDDELVVQNRRGRKSAKTVHRDSGDDDVQEDTSDDEVAVDEDLGVGSRLPLPEGAVRLVVHAERLPSTTPTGPDGTWTCGQEGCTYVVRSADDEDGQQLIQEHFREHEEQAEKINLALKESRGHMPINHLLDKIQAIGRAALKKRGTLNGEPVPAPVKRRLLV</sequence>
<evidence type="ECO:0000313" key="3">
    <source>
        <dbReference type="Proteomes" id="UP001303760"/>
    </source>
</evidence>
<protein>
    <submittedName>
        <fullName evidence="2">Uncharacterized protein</fullName>
    </submittedName>
</protein>
<name>A0AAN7CG50_9PEZI</name>
<feature type="compositionally biased region" description="Polar residues" evidence="1">
    <location>
        <begin position="443"/>
        <end position="454"/>
    </location>
</feature>
<accession>A0AAN7CG50</accession>
<feature type="region of interest" description="Disordered" evidence="1">
    <location>
        <begin position="241"/>
        <end position="340"/>
    </location>
</feature>
<organism evidence="2 3">
    <name type="scientific">Achaetomium macrosporum</name>
    <dbReference type="NCBI Taxonomy" id="79813"/>
    <lineage>
        <taxon>Eukaryota</taxon>
        <taxon>Fungi</taxon>
        <taxon>Dikarya</taxon>
        <taxon>Ascomycota</taxon>
        <taxon>Pezizomycotina</taxon>
        <taxon>Sordariomycetes</taxon>
        <taxon>Sordariomycetidae</taxon>
        <taxon>Sordariales</taxon>
        <taxon>Chaetomiaceae</taxon>
        <taxon>Achaetomium</taxon>
    </lineage>
</organism>
<reference evidence="2" key="1">
    <citation type="journal article" date="2023" name="Mol. Phylogenet. Evol.">
        <title>Genome-scale phylogeny and comparative genomics of the fungal order Sordariales.</title>
        <authorList>
            <person name="Hensen N."/>
            <person name="Bonometti L."/>
            <person name="Westerberg I."/>
            <person name="Brannstrom I.O."/>
            <person name="Guillou S."/>
            <person name="Cros-Aarteil S."/>
            <person name="Calhoun S."/>
            <person name="Haridas S."/>
            <person name="Kuo A."/>
            <person name="Mondo S."/>
            <person name="Pangilinan J."/>
            <person name="Riley R."/>
            <person name="LaButti K."/>
            <person name="Andreopoulos B."/>
            <person name="Lipzen A."/>
            <person name="Chen C."/>
            <person name="Yan M."/>
            <person name="Daum C."/>
            <person name="Ng V."/>
            <person name="Clum A."/>
            <person name="Steindorff A."/>
            <person name="Ohm R.A."/>
            <person name="Martin F."/>
            <person name="Silar P."/>
            <person name="Natvig D.O."/>
            <person name="Lalanne C."/>
            <person name="Gautier V."/>
            <person name="Ament-Velasquez S.L."/>
            <person name="Kruys A."/>
            <person name="Hutchinson M.I."/>
            <person name="Powell A.J."/>
            <person name="Barry K."/>
            <person name="Miller A.N."/>
            <person name="Grigoriev I.V."/>
            <person name="Debuchy R."/>
            <person name="Gladieux P."/>
            <person name="Hiltunen Thoren M."/>
            <person name="Johannesson H."/>
        </authorList>
    </citation>
    <scope>NUCLEOTIDE SEQUENCE</scope>
    <source>
        <strain evidence="2">CBS 532.94</strain>
    </source>
</reference>
<evidence type="ECO:0000256" key="1">
    <source>
        <dbReference type="SAM" id="MobiDB-lite"/>
    </source>
</evidence>
<dbReference type="AlphaFoldDB" id="A0AAN7CG50"/>
<feature type="compositionally biased region" description="Basic residues" evidence="1">
    <location>
        <begin position="1"/>
        <end position="10"/>
    </location>
</feature>
<feature type="region of interest" description="Disordered" evidence="1">
    <location>
        <begin position="1"/>
        <end position="20"/>
    </location>
</feature>
<feature type="compositionally biased region" description="Basic and acidic residues" evidence="1">
    <location>
        <begin position="253"/>
        <end position="262"/>
    </location>
</feature>
<gene>
    <name evidence="2" type="ORF">C8A03DRAFT_12313</name>
</gene>
<feature type="region of interest" description="Disordered" evidence="1">
    <location>
        <begin position="434"/>
        <end position="547"/>
    </location>
</feature>